<name>A0A329MTR6_9BACL</name>
<dbReference type="Gene3D" id="2.30.30.40">
    <property type="entry name" value="SH3 Domains"/>
    <property type="match status" value="2"/>
</dbReference>
<dbReference type="PANTHER" id="PTHR34408:SF1">
    <property type="entry name" value="GLYCOSYL HYDROLASE FAMILY 19 DOMAIN-CONTAINING PROTEIN HI_1415"/>
    <property type="match status" value="1"/>
</dbReference>
<dbReference type="Pfam" id="PF08239">
    <property type="entry name" value="SH3_3"/>
    <property type="match status" value="2"/>
</dbReference>
<dbReference type="InterPro" id="IPR010897">
    <property type="entry name" value="Spore_II_P"/>
</dbReference>
<dbReference type="PROSITE" id="PS51781">
    <property type="entry name" value="SH3B"/>
    <property type="match status" value="2"/>
</dbReference>
<feature type="compositionally biased region" description="Basic and acidic residues" evidence="1">
    <location>
        <begin position="124"/>
        <end position="141"/>
    </location>
</feature>
<proteinExistence type="predicted"/>
<keyword evidence="4" id="KW-1185">Reference proteome</keyword>
<evidence type="ECO:0000313" key="4">
    <source>
        <dbReference type="Proteomes" id="UP000250369"/>
    </source>
</evidence>
<evidence type="ECO:0000256" key="1">
    <source>
        <dbReference type="SAM" id="MobiDB-lite"/>
    </source>
</evidence>
<feature type="region of interest" description="Disordered" evidence="1">
    <location>
        <begin position="124"/>
        <end position="144"/>
    </location>
</feature>
<dbReference type="InterPro" id="IPR052354">
    <property type="entry name" value="Cell_Wall_Dynamics_Protein"/>
</dbReference>
<protein>
    <recommendedName>
        <fullName evidence="2">SH3b domain-containing protein</fullName>
    </recommendedName>
</protein>
<accession>A0A329MTR6</accession>
<feature type="domain" description="SH3b" evidence="2">
    <location>
        <begin position="168"/>
        <end position="234"/>
    </location>
</feature>
<dbReference type="AlphaFoldDB" id="A0A329MTR6"/>
<dbReference type="InterPro" id="IPR003646">
    <property type="entry name" value="SH3-like_bac-type"/>
</dbReference>
<feature type="domain" description="SH3b" evidence="2">
    <location>
        <begin position="59"/>
        <end position="121"/>
    </location>
</feature>
<gene>
    <name evidence="3" type="ORF">DQG23_02075</name>
</gene>
<comment type="caution">
    <text evidence="3">The sequence shown here is derived from an EMBL/GenBank/DDBJ whole genome shotgun (WGS) entry which is preliminary data.</text>
</comment>
<dbReference type="EMBL" id="QMFB01000001">
    <property type="protein sequence ID" value="RAV23012.1"/>
    <property type="molecule type" value="Genomic_DNA"/>
</dbReference>
<evidence type="ECO:0000313" key="3">
    <source>
        <dbReference type="EMBL" id="RAV23012.1"/>
    </source>
</evidence>
<dbReference type="Proteomes" id="UP000250369">
    <property type="component" value="Unassembled WGS sequence"/>
</dbReference>
<evidence type="ECO:0000259" key="2">
    <source>
        <dbReference type="PROSITE" id="PS51781"/>
    </source>
</evidence>
<dbReference type="SMART" id="SM00287">
    <property type="entry name" value="SH3b"/>
    <property type="match status" value="2"/>
</dbReference>
<reference evidence="3 4" key="1">
    <citation type="journal article" date="2009" name="Int. J. Syst. Evol. Microbiol.">
        <title>Paenibacillus contaminans sp. nov., isolated from a contaminated laboratory plate.</title>
        <authorList>
            <person name="Chou J.H."/>
            <person name="Lee J.H."/>
            <person name="Lin M.C."/>
            <person name="Chang P.S."/>
            <person name="Arun A.B."/>
            <person name="Young C.C."/>
            <person name="Chen W.M."/>
        </authorList>
    </citation>
    <scope>NUCLEOTIDE SEQUENCE [LARGE SCALE GENOMIC DNA]</scope>
    <source>
        <strain evidence="3 4">CKOBP-6</strain>
    </source>
</reference>
<organism evidence="3 4">
    <name type="scientific">Paenibacillus contaminans</name>
    <dbReference type="NCBI Taxonomy" id="450362"/>
    <lineage>
        <taxon>Bacteria</taxon>
        <taxon>Bacillati</taxon>
        <taxon>Bacillota</taxon>
        <taxon>Bacilli</taxon>
        <taxon>Bacillales</taxon>
        <taxon>Paenibacillaceae</taxon>
        <taxon>Paenibacillus</taxon>
    </lineage>
</organism>
<dbReference type="NCBIfam" id="TIGR02867">
    <property type="entry name" value="spore_II_P"/>
    <property type="match status" value="1"/>
</dbReference>
<dbReference type="PANTHER" id="PTHR34408">
    <property type="entry name" value="FAMILY PROTEIN, PUTATIVE-RELATED"/>
    <property type="match status" value="1"/>
</dbReference>
<dbReference type="Pfam" id="PF07454">
    <property type="entry name" value="SpoIIP"/>
    <property type="match status" value="1"/>
</dbReference>
<sequence>MVHIKIRLGGEHPLLRKKLLIGAFLLVWQLSAVDLTHASAQASKNENERIEQKDKQISKATSVKITDVTNLRSGAGLEYKIIGKAKKGESYPVIGSEGEWYKISLPAGGKAYVASWVVSTDVKSTDTKGSDVKSSDTKNTDTKSNSICYSDGKSAAKDVQSSAAGGGQKNEKVTSVHITDNTNLRKGPGTDYDIIGKAKPGDSFQIVGSDGEWYNIQLPGGGKAYVASWVVETKVSSRVVSQSSSESDKQACNGKVYIYHTHNLESWKNVASNTKGTSFDDPKVNISLVGKYLAQQLQEKGMPAIVEEEDFAQNLKDKKLNFGQAYSESRKAVNKAVEANDKLKYFFDIHRDGDVPRVRTTATINDKSYARILFVIGTAHPNYKENKKFADALNERLNKKYPGLSRGILLKSSQDGDGEYNQSVSSGSLLLEIGGVNNTLEESYRTAKALAEVFMEYDSSLK</sequence>